<gene>
    <name evidence="1" type="primary">AlNc14C375G11159</name>
    <name evidence="1" type="ORF">ALNC14_125950</name>
</gene>
<protein>
    <submittedName>
        <fullName evidence="1">AlNc14C375G11159 protein</fullName>
    </submittedName>
</protein>
<evidence type="ECO:0000313" key="1">
    <source>
        <dbReference type="EMBL" id="CCA26451.1"/>
    </source>
</evidence>
<dbReference type="EMBL" id="FR824419">
    <property type="protein sequence ID" value="CCA26451.1"/>
    <property type="molecule type" value="Genomic_DNA"/>
</dbReference>
<organism evidence="1">
    <name type="scientific">Albugo laibachii Nc14</name>
    <dbReference type="NCBI Taxonomy" id="890382"/>
    <lineage>
        <taxon>Eukaryota</taxon>
        <taxon>Sar</taxon>
        <taxon>Stramenopiles</taxon>
        <taxon>Oomycota</taxon>
        <taxon>Peronosporomycetes</taxon>
        <taxon>Albuginales</taxon>
        <taxon>Albuginaceae</taxon>
        <taxon>Albugo</taxon>
    </lineage>
</organism>
<proteinExistence type="predicted"/>
<sequence>MLDINLTMTWLLEVYRRTCISLRYFSATLYDIKTRSLCLSLIINSINMTHSHRHIQLCDCRCVLPDFNVCINFLIRAKYQQMYKLQNDANEENGRSALCGLCSHLPESKLLSAITVSEMGILCVQAPHVTRMMWNVLVNPPKRSLISVYALKEKRYPIKLHKESVRSICTLSTCDGENRMSMFPVHGRETEFMDSNAFSYSFQVNDIVEVEFNASWYPGMIMECNLDDSYSVLWWMDDNSQRFGRQVVKSQLRIPLSTLQCPWSSISFLGHAWQFALDWAKYILRKHSLIVKTR</sequence>
<dbReference type="HOGENOM" id="CLU_948038_0_0_1"/>
<reference evidence="1" key="1">
    <citation type="journal article" date="2011" name="PLoS Biol.">
        <title>Gene gain and loss during evolution of obligate parasitism in the white rust pathogen of Arabidopsis thaliana.</title>
        <authorList>
            <person name="Kemen E."/>
            <person name="Gardiner A."/>
            <person name="Schultz-Larsen T."/>
            <person name="Kemen A.C."/>
            <person name="Balmuth A.L."/>
            <person name="Robert-Seilaniantz A."/>
            <person name="Bailey K."/>
            <person name="Holub E."/>
            <person name="Studholme D.J."/>
            <person name="Maclean D."/>
            <person name="Jones J.D."/>
        </authorList>
    </citation>
    <scope>NUCLEOTIDE SEQUENCE</scope>
</reference>
<accession>F0WY99</accession>
<reference evidence="1" key="2">
    <citation type="submission" date="2011-02" db="EMBL/GenBank/DDBJ databases">
        <authorList>
            <person name="MacLean D."/>
        </authorList>
    </citation>
    <scope>NUCLEOTIDE SEQUENCE</scope>
</reference>
<name>F0WY99_9STRA</name>
<dbReference type="AlphaFoldDB" id="F0WY99"/>